<dbReference type="KEGG" id="ovi:T265_12330"/>
<reference evidence="2 3" key="1">
    <citation type="submission" date="2013-11" db="EMBL/GenBank/DDBJ databases">
        <title>Opisthorchis viverrini - life in the bile duct.</title>
        <authorList>
            <person name="Young N.D."/>
            <person name="Nagarajan N."/>
            <person name="Lin S.J."/>
            <person name="Korhonen P.K."/>
            <person name="Jex A.R."/>
            <person name="Hall R.S."/>
            <person name="Safavi-Hemami H."/>
            <person name="Kaewkong W."/>
            <person name="Bertrand D."/>
            <person name="Gao S."/>
            <person name="Seet Q."/>
            <person name="Wongkham S."/>
            <person name="Teh B.T."/>
            <person name="Wongkham C."/>
            <person name="Intapan P.M."/>
            <person name="Maleewong W."/>
            <person name="Yang X."/>
            <person name="Hu M."/>
            <person name="Wang Z."/>
            <person name="Hofmann A."/>
            <person name="Sternberg P.W."/>
            <person name="Tan P."/>
            <person name="Wang J."/>
            <person name="Gasser R.B."/>
        </authorList>
    </citation>
    <scope>NUCLEOTIDE SEQUENCE [LARGE SCALE GENOMIC DNA]</scope>
</reference>
<organism evidence="2 3">
    <name type="scientific">Opisthorchis viverrini</name>
    <name type="common">Southeast Asian liver fluke</name>
    <dbReference type="NCBI Taxonomy" id="6198"/>
    <lineage>
        <taxon>Eukaryota</taxon>
        <taxon>Metazoa</taxon>
        <taxon>Spiralia</taxon>
        <taxon>Lophotrochozoa</taxon>
        <taxon>Platyhelminthes</taxon>
        <taxon>Trematoda</taxon>
        <taxon>Digenea</taxon>
        <taxon>Opisthorchiida</taxon>
        <taxon>Opisthorchiata</taxon>
        <taxon>Opisthorchiidae</taxon>
        <taxon>Opisthorchis</taxon>
    </lineage>
</organism>
<dbReference type="EMBL" id="KL605319">
    <property type="protein sequence ID" value="KER18245.1"/>
    <property type="molecule type" value="Genomic_DNA"/>
</dbReference>
<keyword evidence="1" id="KW-0472">Membrane</keyword>
<protein>
    <submittedName>
        <fullName evidence="2">Uncharacterized protein</fullName>
    </submittedName>
</protein>
<keyword evidence="1" id="KW-0812">Transmembrane</keyword>
<keyword evidence="3" id="KW-1185">Reference proteome</keyword>
<evidence type="ECO:0000313" key="2">
    <source>
        <dbReference type="EMBL" id="KER18245.1"/>
    </source>
</evidence>
<feature type="transmembrane region" description="Helical" evidence="1">
    <location>
        <begin position="6"/>
        <end position="23"/>
    </location>
</feature>
<keyword evidence="1" id="KW-1133">Transmembrane helix</keyword>
<dbReference type="RefSeq" id="XP_009178008.1">
    <property type="nucleotide sequence ID" value="XM_009179744.1"/>
</dbReference>
<sequence length="87" mass="9701">MFMSVVALFILATTLILLLIVLMRNRSLTPLLKWLQRHLRNAEYYCSELMQPSSLDVDLGLLPSSPADCKRKVTTSTTAASNDSTTN</sequence>
<evidence type="ECO:0000256" key="1">
    <source>
        <dbReference type="SAM" id="Phobius"/>
    </source>
</evidence>
<proteinExistence type="predicted"/>
<evidence type="ECO:0000313" key="3">
    <source>
        <dbReference type="Proteomes" id="UP000054324"/>
    </source>
</evidence>
<accession>A0A074Z4M6</accession>
<dbReference type="AlphaFoldDB" id="A0A074Z4M6"/>
<dbReference type="GeneID" id="20326498"/>
<dbReference type="OrthoDB" id="10524889at2759"/>
<name>A0A074Z4M6_OPIVI</name>
<dbReference type="CTD" id="20326498"/>
<dbReference type="Proteomes" id="UP000054324">
    <property type="component" value="Unassembled WGS sequence"/>
</dbReference>
<gene>
    <name evidence="2" type="ORF">T265_12330</name>
</gene>